<keyword evidence="3" id="KW-1185">Reference proteome</keyword>
<dbReference type="EMBL" id="PVTM01000001">
    <property type="protein sequence ID" value="PRY73449.1"/>
    <property type="molecule type" value="Genomic_DNA"/>
</dbReference>
<sequence>MPHPDIPLPRLIAHRGLSAHAPENTLSAVRAAHAAGVTWVELDVQLLGDGTPVIWHDANIRRCSDGRGRLADLDLAAARRLDAGSWFGDAFLDERMATLGEMLALLDELEMGVNLELKVNRGRDPLALVEAALPPLMEALPPTRCLVSSFNDTALGLARALAGPETLALGVLFEAVGRDWRRHCEPVQAYSVHADWKRLKQARVREVVEAGYRLLCYTANDPAAFAPRWQWGVAAVISDDPARFAGHLPDA</sequence>
<evidence type="ECO:0000259" key="1">
    <source>
        <dbReference type="PROSITE" id="PS51704"/>
    </source>
</evidence>
<dbReference type="AlphaFoldDB" id="A0A2T0VS48"/>
<dbReference type="GO" id="GO:0008081">
    <property type="term" value="F:phosphoric diester hydrolase activity"/>
    <property type="evidence" value="ECO:0007669"/>
    <property type="project" value="InterPro"/>
</dbReference>
<feature type="domain" description="GP-PDE" evidence="1">
    <location>
        <begin position="9"/>
        <end position="248"/>
    </location>
</feature>
<dbReference type="SUPFAM" id="SSF51695">
    <property type="entry name" value="PLC-like phosphodiesterases"/>
    <property type="match status" value="1"/>
</dbReference>
<dbReference type="Pfam" id="PF03009">
    <property type="entry name" value="GDPD"/>
    <property type="match status" value="1"/>
</dbReference>
<name>A0A2T0VS48_9GAMM</name>
<organism evidence="2 3">
    <name type="scientific">Halomonas ventosae</name>
    <dbReference type="NCBI Taxonomy" id="229007"/>
    <lineage>
        <taxon>Bacteria</taxon>
        <taxon>Pseudomonadati</taxon>
        <taxon>Pseudomonadota</taxon>
        <taxon>Gammaproteobacteria</taxon>
        <taxon>Oceanospirillales</taxon>
        <taxon>Halomonadaceae</taxon>
        <taxon>Halomonas</taxon>
    </lineage>
</organism>
<accession>A0A2T0VS48</accession>
<dbReference type="InterPro" id="IPR017946">
    <property type="entry name" value="PLC-like_Pdiesterase_TIM-brl"/>
</dbReference>
<dbReference type="PROSITE" id="PS51704">
    <property type="entry name" value="GP_PDE"/>
    <property type="match status" value="1"/>
</dbReference>
<dbReference type="PANTHER" id="PTHR46211:SF1">
    <property type="entry name" value="GLYCEROPHOSPHODIESTER PHOSPHODIESTERASE, CYTOPLASMIC"/>
    <property type="match status" value="1"/>
</dbReference>
<dbReference type="RefSeq" id="WP_106229078.1">
    <property type="nucleotide sequence ID" value="NZ_PVTM01000001.1"/>
</dbReference>
<gene>
    <name evidence="2" type="ORF">BCL64_101114</name>
</gene>
<evidence type="ECO:0000313" key="2">
    <source>
        <dbReference type="EMBL" id="PRY73449.1"/>
    </source>
</evidence>
<comment type="caution">
    <text evidence="2">The sequence shown here is derived from an EMBL/GenBank/DDBJ whole genome shotgun (WGS) entry which is preliminary data.</text>
</comment>
<dbReference type="PANTHER" id="PTHR46211">
    <property type="entry name" value="GLYCEROPHOSPHORYL DIESTER PHOSPHODIESTERASE"/>
    <property type="match status" value="1"/>
</dbReference>
<protein>
    <submittedName>
        <fullName evidence="2">Glycerophosphoryl diester phosphodiesterase</fullName>
    </submittedName>
</protein>
<proteinExistence type="predicted"/>
<evidence type="ECO:0000313" key="3">
    <source>
        <dbReference type="Proteomes" id="UP000239896"/>
    </source>
</evidence>
<reference evidence="2 3" key="1">
    <citation type="submission" date="2018-03" db="EMBL/GenBank/DDBJ databases">
        <title>Comparative analysis of microorganisms from saline springs in Andes Mountain Range, Colombia.</title>
        <authorList>
            <person name="Rubin E."/>
        </authorList>
    </citation>
    <scope>NUCLEOTIDE SEQUENCE [LARGE SCALE GENOMIC DNA]</scope>
    <source>
        <strain evidence="2 3">USBA 854</strain>
    </source>
</reference>
<dbReference type="Gene3D" id="3.20.20.190">
    <property type="entry name" value="Phosphatidylinositol (PI) phosphodiesterase"/>
    <property type="match status" value="1"/>
</dbReference>
<dbReference type="GO" id="GO:0006629">
    <property type="term" value="P:lipid metabolic process"/>
    <property type="evidence" value="ECO:0007669"/>
    <property type="project" value="InterPro"/>
</dbReference>
<dbReference type="InterPro" id="IPR030395">
    <property type="entry name" value="GP_PDE_dom"/>
</dbReference>
<dbReference type="Proteomes" id="UP000239896">
    <property type="component" value="Unassembled WGS sequence"/>
</dbReference>